<dbReference type="InterPro" id="IPR008538">
    <property type="entry name" value="Uma2"/>
</dbReference>
<dbReference type="GO" id="GO:0004519">
    <property type="term" value="F:endonuclease activity"/>
    <property type="evidence" value="ECO:0007669"/>
    <property type="project" value="UniProtKB-KW"/>
</dbReference>
<protein>
    <submittedName>
        <fullName evidence="2">Uma2 family endonuclease</fullName>
    </submittedName>
</protein>
<dbReference type="SUPFAM" id="SSF52980">
    <property type="entry name" value="Restriction endonuclease-like"/>
    <property type="match status" value="1"/>
</dbReference>
<dbReference type="RefSeq" id="WP_207330431.1">
    <property type="nucleotide sequence ID" value="NZ_JAFMYW010000005.1"/>
</dbReference>
<dbReference type="Pfam" id="PF05685">
    <property type="entry name" value="Uma2"/>
    <property type="match status" value="1"/>
</dbReference>
<dbReference type="PANTHER" id="PTHR36558">
    <property type="entry name" value="GLR1098 PROTEIN"/>
    <property type="match status" value="1"/>
</dbReference>
<keyword evidence="2" id="KW-0540">Nuclease</keyword>
<evidence type="ECO:0000259" key="1">
    <source>
        <dbReference type="Pfam" id="PF05685"/>
    </source>
</evidence>
<evidence type="ECO:0000313" key="2">
    <source>
        <dbReference type="EMBL" id="MBO0950482.1"/>
    </source>
</evidence>
<dbReference type="CDD" id="cd06260">
    <property type="entry name" value="DUF820-like"/>
    <property type="match status" value="1"/>
</dbReference>
<keyword evidence="3" id="KW-1185">Reference proteome</keyword>
<dbReference type="Gene3D" id="3.90.1570.10">
    <property type="entry name" value="tt1808, chain A"/>
    <property type="match status" value="1"/>
</dbReference>
<name>A0ABS3JKE4_9BACT</name>
<comment type="caution">
    <text evidence="2">The sequence shown here is derived from an EMBL/GenBank/DDBJ whole genome shotgun (WGS) entry which is preliminary data.</text>
</comment>
<dbReference type="EMBL" id="JAFMYW010000005">
    <property type="protein sequence ID" value="MBO0950482.1"/>
    <property type="molecule type" value="Genomic_DNA"/>
</dbReference>
<accession>A0ABS3JKE4</accession>
<sequence>MQATTLKIPDSLEDDELLRLPATWGEYLDVIDNVPYTVQFLNDEIIMSQASADHEKLIIRIGALLMTYFDQLETSYSVLSSNVKIVISNHQGDFNADISVVKEPIQYGNTPGGKPSTMRIENPLIVVEVLSKSTRKFDQGEKMNYYKLIPSLQHIVFIDQLQSFVSVYSRTNVPDEWLNHDYRTLESTVRLGTLALPMSDIYRKTVFA</sequence>
<reference evidence="2 3" key="1">
    <citation type="submission" date="2021-03" db="EMBL/GenBank/DDBJ databases">
        <title>Fibrella sp. HMF5405 genome sequencing and assembly.</title>
        <authorList>
            <person name="Kang H."/>
            <person name="Kim H."/>
            <person name="Bae S."/>
            <person name="Joh K."/>
        </authorList>
    </citation>
    <scope>NUCLEOTIDE SEQUENCE [LARGE SCALE GENOMIC DNA]</scope>
    <source>
        <strain evidence="2 3">HMF5405</strain>
    </source>
</reference>
<dbReference type="InterPro" id="IPR012296">
    <property type="entry name" value="Nuclease_put_TT1808"/>
</dbReference>
<dbReference type="InterPro" id="IPR011335">
    <property type="entry name" value="Restrct_endonuc-II-like"/>
</dbReference>
<dbReference type="PANTHER" id="PTHR36558:SF1">
    <property type="entry name" value="RESTRICTION ENDONUCLEASE DOMAIN-CONTAINING PROTEIN-RELATED"/>
    <property type="match status" value="1"/>
</dbReference>
<organism evidence="2 3">
    <name type="scientific">Fibrella forsythiae</name>
    <dbReference type="NCBI Taxonomy" id="2817061"/>
    <lineage>
        <taxon>Bacteria</taxon>
        <taxon>Pseudomonadati</taxon>
        <taxon>Bacteroidota</taxon>
        <taxon>Cytophagia</taxon>
        <taxon>Cytophagales</taxon>
        <taxon>Spirosomataceae</taxon>
        <taxon>Fibrella</taxon>
    </lineage>
</organism>
<feature type="domain" description="Putative restriction endonuclease" evidence="1">
    <location>
        <begin position="24"/>
        <end position="190"/>
    </location>
</feature>
<evidence type="ECO:0000313" key="3">
    <source>
        <dbReference type="Proteomes" id="UP000664628"/>
    </source>
</evidence>
<dbReference type="Proteomes" id="UP000664628">
    <property type="component" value="Unassembled WGS sequence"/>
</dbReference>
<proteinExistence type="predicted"/>
<keyword evidence="2" id="KW-0378">Hydrolase</keyword>
<gene>
    <name evidence="2" type="ORF">J2I46_17935</name>
</gene>
<keyword evidence="2" id="KW-0255">Endonuclease</keyword>